<keyword evidence="3" id="KW-1185">Reference proteome</keyword>
<dbReference type="Proteomes" id="UP000006727">
    <property type="component" value="Chromosome 4"/>
</dbReference>
<accession>A0A2K1KQN2</accession>
<gene>
    <name evidence="1" type="ORF">PHYPA_006963</name>
</gene>
<dbReference type="Gramene" id="Pp3c4_30759V3.1">
    <property type="protein sequence ID" value="Pp3c4_30759V3.1"/>
    <property type="gene ID" value="Pp3c4_30759"/>
</dbReference>
<name>A0A2K1KQN2_PHYPA</name>
<reference evidence="1 3" key="2">
    <citation type="journal article" date="2018" name="Plant J.">
        <title>The Physcomitrella patens chromosome-scale assembly reveals moss genome structure and evolution.</title>
        <authorList>
            <person name="Lang D."/>
            <person name="Ullrich K.K."/>
            <person name="Murat F."/>
            <person name="Fuchs J."/>
            <person name="Jenkins J."/>
            <person name="Haas F.B."/>
            <person name="Piednoel M."/>
            <person name="Gundlach H."/>
            <person name="Van Bel M."/>
            <person name="Meyberg R."/>
            <person name="Vives C."/>
            <person name="Morata J."/>
            <person name="Symeonidi A."/>
            <person name="Hiss M."/>
            <person name="Muchero W."/>
            <person name="Kamisugi Y."/>
            <person name="Saleh O."/>
            <person name="Blanc G."/>
            <person name="Decker E.L."/>
            <person name="van Gessel N."/>
            <person name="Grimwood J."/>
            <person name="Hayes R.D."/>
            <person name="Graham S.W."/>
            <person name="Gunter L.E."/>
            <person name="McDaniel S.F."/>
            <person name="Hoernstein S.N.W."/>
            <person name="Larsson A."/>
            <person name="Li F.W."/>
            <person name="Perroud P.F."/>
            <person name="Phillips J."/>
            <person name="Ranjan P."/>
            <person name="Rokshar D.S."/>
            <person name="Rothfels C.J."/>
            <person name="Schneider L."/>
            <person name="Shu S."/>
            <person name="Stevenson D.W."/>
            <person name="Thummler F."/>
            <person name="Tillich M."/>
            <person name="Villarreal Aguilar J.C."/>
            <person name="Widiez T."/>
            <person name="Wong G.K."/>
            <person name="Wymore A."/>
            <person name="Zhang Y."/>
            <person name="Zimmer A.D."/>
            <person name="Quatrano R.S."/>
            <person name="Mayer K.F.X."/>
            <person name="Goodstein D."/>
            <person name="Casacuberta J.M."/>
            <person name="Vandepoele K."/>
            <person name="Reski R."/>
            <person name="Cuming A.C."/>
            <person name="Tuskan G.A."/>
            <person name="Maumus F."/>
            <person name="Salse J."/>
            <person name="Schmutz J."/>
            <person name="Rensing S.A."/>
        </authorList>
    </citation>
    <scope>NUCLEOTIDE SEQUENCE [LARGE SCALE GENOMIC DNA]</scope>
    <source>
        <strain evidence="2 3">cv. Gransden 2004</strain>
    </source>
</reference>
<dbReference type="AlphaFoldDB" id="A0A2K1KQN2"/>
<proteinExistence type="predicted"/>
<reference evidence="1 3" key="1">
    <citation type="journal article" date="2008" name="Science">
        <title>The Physcomitrella genome reveals evolutionary insights into the conquest of land by plants.</title>
        <authorList>
            <person name="Rensing S."/>
            <person name="Lang D."/>
            <person name="Zimmer A."/>
            <person name="Terry A."/>
            <person name="Salamov A."/>
            <person name="Shapiro H."/>
            <person name="Nishiyama T."/>
            <person name="Perroud P.-F."/>
            <person name="Lindquist E."/>
            <person name="Kamisugi Y."/>
            <person name="Tanahashi T."/>
            <person name="Sakakibara K."/>
            <person name="Fujita T."/>
            <person name="Oishi K."/>
            <person name="Shin-I T."/>
            <person name="Kuroki Y."/>
            <person name="Toyoda A."/>
            <person name="Suzuki Y."/>
            <person name="Hashimoto A."/>
            <person name="Yamaguchi K."/>
            <person name="Sugano A."/>
            <person name="Kohara Y."/>
            <person name="Fujiyama A."/>
            <person name="Anterola A."/>
            <person name="Aoki S."/>
            <person name="Ashton N."/>
            <person name="Barbazuk W.B."/>
            <person name="Barker E."/>
            <person name="Bennetzen J."/>
            <person name="Bezanilla M."/>
            <person name="Blankenship R."/>
            <person name="Cho S.H."/>
            <person name="Dutcher S."/>
            <person name="Estelle M."/>
            <person name="Fawcett J.A."/>
            <person name="Gundlach H."/>
            <person name="Hanada K."/>
            <person name="Heyl A."/>
            <person name="Hicks K.A."/>
            <person name="Hugh J."/>
            <person name="Lohr M."/>
            <person name="Mayer K."/>
            <person name="Melkozernov A."/>
            <person name="Murata T."/>
            <person name="Nelson D."/>
            <person name="Pils B."/>
            <person name="Prigge M."/>
            <person name="Reiss B."/>
            <person name="Renner T."/>
            <person name="Rombauts S."/>
            <person name="Rushton P."/>
            <person name="Sanderfoot A."/>
            <person name="Schween G."/>
            <person name="Shiu S.-H."/>
            <person name="Stueber K."/>
            <person name="Theodoulou F.L."/>
            <person name="Tu H."/>
            <person name="Van de Peer Y."/>
            <person name="Verrier P.J."/>
            <person name="Waters E."/>
            <person name="Wood A."/>
            <person name="Yang L."/>
            <person name="Cove D."/>
            <person name="Cuming A."/>
            <person name="Hasebe M."/>
            <person name="Lucas S."/>
            <person name="Mishler D.B."/>
            <person name="Reski R."/>
            <person name="Grigoriev I."/>
            <person name="Quatrano R.S."/>
            <person name="Boore J.L."/>
        </authorList>
    </citation>
    <scope>NUCLEOTIDE SEQUENCE [LARGE SCALE GENOMIC DNA]</scope>
    <source>
        <strain evidence="2 3">cv. Gransden 2004</strain>
    </source>
</reference>
<dbReference type="InParanoid" id="A0A2K1KQN2"/>
<protein>
    <submittedName>
        <fullName evidence="1 2">Uncharacterized protein</fullName>
    </submittedName>
</protein>
<organism evidence="1">
    <name type="scientific">Physcomitrium patens</name>
    <name type="common">Spreading-leaved earth moss</name>
    <name type="synonym">Physcomitrella patens</name>
    <dbReference type="NCBI Taxonomy" id="3218"/>
    <lineage>
        <taxon>Eukaryota</taxon>
        <taxon>Viridiplantae</taxon>
        <taxon>Streptophyta</taxon>
        <taxon>Embryophyta</taxon>
        <taxon>Bryophyta</taxon>
        <taxon>Bryophytina</taxon>
        <taxon>Bryopsida</taxon>
        <taxon>Funariidae</taxon>
        <taxon>Funariales</taxon>
        <taxon>Funariaceae</taxon>
        <taxon>Physcomitrium</taxon>
    </lineage>
</organism>
<reference evidence="2" key="3">
    <citation type="submission" date="2020-12" db="UniProtKB">
        <authorList>
            <consortium name="EnsemblPlants"/>
        </authorList>
    </citation>
    <scope>IDENTIFICATION</scope>
</reference>
<sequence>MSLVWSLQCWRVRHDGSEQILGLRSMFWVFEVIEGDELDDIAMFVDSGLYSIRL</sequence>
<evidence type="ECO:0000313" key="3">
    <source>
        <dbReference type="Proteomes" id="UP000006727"/>
    </source>
</evidence>
<evidence type="ECO:0000313" key="1">
    <source>
        <dbReference type="EMBL" id="PNR56066.1"/>
    </source>
</evidence>
<evidence type="ECO:0000313" key="2">
    <source>
        <dbReference type="EnsemblPlants" id="Pp3c4_30759V3.1"/>
    </source>
</evidence>
<dbReference type="EMBL" id="ABEU02000004">
    <property type="protein sequence ID" value="PNR56066.1"/>
    <property type="molecule type" value="Genomic_DNA"/>
</dbReference>
<dbReference type="EnsemblPlants" id="Pp3c4_30759V3.1">
    <property type="protein sequence ID" value="Pp3c4_30759V3.1"/>
    <property type="gene ID" value="Pp3c4_30759"/>
</dbReference>